<dbReference type="Proteomes" id="UP000294257">
    <property type="component" value="Unassembled WGS sequence"/>
</dbReference>
<dbReference type="SUPFAM" id="SSF140453">
    <property type="entry name" value="EsxAB dimer-like"/>
    <property type="match status" value="1"/>
</dbReference>
<gene>
    <name evidence="2" type="ORF">EV193_104231</name>
</gene>
<protein>
    <submittedName>
        <fullName evidence="2">Excreted virulence factor EspC (Type VII ESX diderm)</fullName>
    </submittedName>
</protein>
<dbReference type="InterPro" id="IPR022536">
    <property type="entry name" value="EspC"/>
</dbReference>
<organism evidence="2 3">
    <name type="scientific">Herbihabitans rhizosphaerae</name>
    <dbReference type="NCBI Taxonomy" id="1872711"/>
    <lineage>
        <taxon>Bacteria</taxon>
        <taxon>Bacillati</taxon>
        <taxon>Actinomycetota</taxon>
        <taxon>Actinomycetes</taxon>
        <taxon>Pseudonocardiales</taxon>
        <taxon>Pseudonocardiaceae</taxon>
        <taxon>Herbihabitans</taxon>
    </lineage>
</organism>
<dbReference type="EMBL" id="SGWQ01000004">
    <property type="protein sequence ID" value="RZS39020.1"/>
    <property type="molecule type" value="Genomic_DNA"/>
</dbReference>
<dbReference type="Gene3D" id="1.10.287.1060">
    <property type="entry name" value="ESAT-6-like"/>
    <property type="match status" value="1"/>
</dbReference>
<evidence type="ECO:0000256" key="1">
    <source>
        <dbReference type="SAM" id="MobiDB-lite"/>
    </source>
</evidence>
<comment type="caution">
    <text evidence="2">The sequence shown here is derived from an EMBL/GenBank/DDBJ whole genome shotgun (WGS) entry which is preliminary data.</text>
</comment>
<evidence type="ECO:0000313" key="3">
    <source>
        <dbReference type="Proteomes" id="UP000294257"/>
    </source>
</evidence>
<dbReference type="GO" id="GO:0009306">
    <property type="term" value="P:protein secretion"/>
    <property type="evidence" value="ECO:0007669"/>
    <property type="project" value="InterPro"/>
</dbReference>
<feature type="region of interest" description="Disordered" evidence="1">
    <location>
        <begin position="120"/>
        <end position="148"/>
    </location>
</feature>
<accession>A0A4Q7KSD2</accession>
<reference evidence="2 3" key="1">
    <citation type="submission" date="2019-02" db="EMBL/GenBank/DDBJ databases">
        <title>Genomic Encyclopedia of Type Strains, Phase IV (KMG-IV): sequencing the most valuable type-strain genomes for metagenomic binning, comparative biology and taxonomic classification.</title>
        <authorList>
            <person name="Goeker M."/>
        </authorList>
    </citation>
    <scope>NUCLEOTIDE SEQUENCE [LARGE SCALE GENOMIC DNA]</scope>
    <source>
        <strain evidence="2 3">DSM 101727</strain>
    </source>
</reference>
<dbReference type="OrthoDB" id="3695961at2"/>
<dbReference type="RefSeq" id="WP_130344612.1">
    <property type="nucleotide sequence ID" value="NZ_SGWQ01000004.1"/>
</dbReference>
<sequence>MDGYFVNPENLVARSGELEAVAGEVRGAAASMGAWGGNLGPGDLNAAVQEVCDDWRDGLDKMCDKIETVSHNAKRAASNYSCIEDQAADAMREFAEKRTAEQQLDVLRGAAALQLAQRYGPEEKLAERVEQQETQGRHNEARLKNMRD</sequence>
<dbReference type="Pfam" id="PF10824">
    <property type="entry name" value="T7SS_ESX_EspC"/>
    <property type="match status" value="1"/>
</dbReference>
<name>A0A4Q7KSD2_9PSEU</name>
<evidence type="ECO:0000313" key="2">
    <source>
        <dbReference type="EMBL" id="RZS39020.1"/>
    </source>
</evidence>
<dbReference type="AlphaFoldDB" id="A0A4Q7KSD2"/>
<proteinExistence type="predicted"/>
<dbReference type="InterPro" id="IPR036689">
    <property type="entry name" value="ESAT-6-like_sf"/>
</dbReference>
<keyword evidence="3" id="KW-1185">Reference proteome</keyword>